<dbReference type="PROSITE" id="PS50082">
    <property type="entry name" value="WD_REPEATS_2"/>
    <property type="match status" value="3"/>
</dbReference>
<dbReference type="GO" id="GO:0097361">
    <property type="term" value="C:cytosolic [4Fe-4S] assembly targeting complex"/>
    <property type="evidence" value="ECO:0007669"/>
    <property type="project" value="TreeGrafter"/>
</dbReference>
<dbReference type="InterPro" id="IPR001680">
    <property type="entry name" value="WD40_rpt"/>
</dbReference>
<reference evidence="2" key="1">
    <citation type="submission" date="2021-01" db="EMBL/GenBank/DDBJ databases">
        <authorList>
            <consortium name="Genoscope - CEA"/>
            <person name="William W."/>
        </authorList>
    </citation>
    <scope>NUCLEOTIDE SEQUENCE</scope>
</reference>
<dbReference type="Proteomes" id="UP000683925">
    <property type="component" value="Unassembled WGS sequence"/>
</dbReference>
<dbReference type="GO" id="GO:0016226">
    <property type="term" value="P:iron-sulfur cluster assembly"/>
    <property type="evidence" value="ECO:0007669"/>
    <property type="project" value="TreeGrafter"/>
</dbReference>
<feature type="repeat" description="WD" evidence="1">
    <location>
        <begin position="443"/>
        <end position="475"/>
    </location>
</feature>
<dbReference type="AlphaFoldDB" id="A0A8S1XDL6"/>
<evidence type="ECO:0008006" key="4">
    <source>
        <dbReference type="Google" id="ProtNLM"/>
    </source>
</evidence>
<dbReference type="PROSITE" id="PS50294">
    <property type="entry name" value="WD_REPEATS_REGION"/>
    <property type="match status" value="3"/>
</dbReference>
<dbReference type="OMA" id="CQVHNQE"/>
<gene>
    <name evidence="2" type="ORF">POCTA_138.1.T1180205</name>
</gene>
<name>A0A8S1XDL6_PAROT</name>
<comment type="caution">
    <text evidence="2">The sequence shown here is derived from an EMBL/GenBank/DDBJ whole genome shotgun (WGS) entry which is preliminary data.</text>
</comment>
<sequence length="717" mass="84161">MQIFTSQILENDYSFNCLKHNSHFTMVVTEQNFKSEDRLQCANCWNSNQTGLHAIPFLTFMERIKEQQNSFCQNLNMIILKNLSIIDQLKVSINSIKTQLNQKLKDCEEKISLWNQQLIELGDKNSKYSIHDEVERFIQNESKVDYLLGLTRAIKELNYDYSNKIQLQLNNVMDSTQYRNCQQYLLDINQMDSDDIIESGTLIQSNIKNDVRKKPLCQVHNQEIIYVDSDKDIDVELRTSCLKCNRRNGDNLDDFLKKWESYSQEGKRYLRDQFQKLKFQVERQNNELISIRTELCQIIDKKIKQNNEMLKTSYDKQFQSIQELNYQLNHQGLKESALKLSKQESVEFCVQNINEDYQVLTSKINRILHRLDQTQKVTLQDFKAIKLEEITSFSQNNNPKEAADQSCFAVAFNKSDQIMISGSGSSIKTWLFNNGQLVEIDTFEAHDDNISCLVFSQHSNSFISGSMDFTIKIWKEKSLLKWESSQAFLEHTDFISCLILSQNEDFLFSGSYDRTIRVWKLDFRVNSLQQVQCLESHTNLVFCLSINSSESQLVSCGQDQQIILWEKGNGNQWNFKQKVEQSIQDLGFRIQFISDTQFIWINKGSKGCLCFFELENGLFIEKQNKQINLGEDDCEDKDFFPIQYNNQRNVVVIKHRKSIYIYKKEEDNNITLLSNIQIFDNPEFYGQLTNDGKYLVATYKVQTKNQSQFITMQLNYY</sequence>
<protein>
    <recommendedName>
        <fullName evidence="4">WD domain, G-beta repeat protein</fullName>
    </recommendedName>
</protein>
<feature type="repeat" description="WD" evidence="1">
    <location>
        <begin position="488"/>
        <end position="522"/>
    </location>
</feature>
<dbReference type="EMBL" id="CAJJDP010000118">
    <property type="protein sequence ID" value="CAD8199190.1"/>
    <property type="molecule type" value="Genomic_DNA"/>
</dbReference>
<proteinExistence type="predicted"/>
<dbReference type="OrthoDB" id="290798at2759"/>
<organism evidence="2 3">
    <name type="scientific">Paramecium octaurelia</name>
    <dbReference type="NCBI Taxonomy" id="43137"/>
    <lineage>
        <taxon>Eukaryota</taxon>
        <taxon>Sar</taxon>
        <taxon>Alveolata</taxon>
        <taxon>Ciliophora</taxon>
        <taxon>Intramacronucleata</taxon>
        <taxon>Oligohymenophorea</taxon>
        <taxon>Peniculida</taxon>
        <taxon>Parameciidae</taxon>
        <taxon>Paramecium</taxon>
    </lineage>
</organism>
<keyword evidence="1" id="KW-0853">WD repeat</keyword>
<evidence type="ECO:0000313" key="2">
    <source>
        <dbReference type="EMBL" id="CAD8199190.1"/>
    </source>
</evidence>
<evidence type="ECO:0000313" key="3">
    <source>
        <dbReference type="Proteomes" id="UP000683925"/>
    </source>
</evidence>
<dbReference type="SMART" id="SM00320">
    <property type="entry name" value="WD40"/>
    <property type="match status" value="4"/>
</dbReference>
<dbReference type="PANTHER" id="PTHR19920">
    <property type="entry name" value="WD40 PROTEIN CIAO1"/>
    <property type="match status" value="1"/>
</dbReference>
<keyword evidence="3" id="KW-1185">Reference proteome</keyword>
<accession>A0A8S1XDL6</accession>
<feature type="repeat" description="WD" evidence="1">
    <location>
        <begin position="534"/>
        <end position="566"/>
    </location>
</feature>
<evidence type="ECO:0000256" key="1">
    <source>
        <dbReference type="PROSITE-ProRule" id="PRU00221"/>
    </source>
</evidence>
<dbReference type="Pfam" id="PF00400">
    <property type="entry name" value="WD40"/>
    <property type="match status" value="3"/>
</dbReference>
<dbReference type="PANTHER" id="PTHR19920:SF0">
    <property type="entry name" value="CYTOSOLIC IRON-SULFUR PROTEIN ASSEMBLY PROTEIN CIAO1-RELATED"/>
    <property type="match status" value="1"/>
</dbReference>